<keyword evidence="1" id="KW-0001">2Fe-2S</keyword>
<keyword evidence="4" id="KW-0411">Iron-sulfur</keyword>
<dbReference type="InterPro" id="IPR017941">
    <property type="entry name" value="Rieske_2Fe-2S"/>
</dbReference>
<feature type="domain" description="Rieske" evidence="6">
    <location>
        <begin position="193"/>
        <end position="289"/>
    </location>
</feature>
<gene>
    <name evidence="7" type="ORF">K0O23_17710</name>
</gene>
<dbReference type="Pfam" id="PF09990">
    <property type="entry name" value="DUF2231"/>
    <property type="match status" value="1"/>
</dbReference>
<accession>A0ABS7CYK6</accession>
<name>A0ABS7CYK6_9BACT</name>
<proteinExistence type="predicted"/>
<keyword evidence="8" id="KW-1185">Reference proteome</keyword>
<evidence type="ECO:0000256" key="2">
    <source>
        <dbReference type="ARBA" id="ARBA00022723"/>
    </source>
</evidence>
<evidence type="ECO:0000256" key="4">
    <source>
        <dbReference type="ARBA" id="ARBA00023014"/>
    </source>
</evidence>
<keyword evidence="5" id="KW-1133">Transmembrane helix</keyword>
<feature type="transmembrane region" description="Helical" evidence="5">
    <location>
        <begin position="87"/>
        <end position="107"/>
    </location>
</feature>
<evidence type="ECO:0000256" key="3">
    <source>
        <dbReference type="ARBA" id="ARBA00023004"/>
    </source>
</evidence>
<dbReference type="InterPro" id="IPR036922">
    <property type="entry name" value="Rieske_2Fe-2S_sf"/>
</dbReference>
<feature type="transmembrane region" description="Helical" evidence="5">
    <location>
        <begin position="152"/>
        <end position="173"/>
    </location>
</feature>
<evidence type="ECO:0000256" key="1">
    <source>
        <dbReference type="ARBA" id="ARBA00022714"/>
    </source>
</evidence>
<evidence type="ECO:0000313" key="8">
    <source>
        <dbReference type="Proteomes" id="UP000813018"/>
    </source>
</evidence>
<organism evidence="7 8">
    <name type="scientific">Pontibacter aydingkolensis</name>
    <dbReference type="NCBI Taxonomy" id="1911536"/>
    <lineage>
        <taxon>Bacteria</taxon>
        <taxon>Pseudomonadati</taxon>
        <taxon>Bacteroidota</taxon>
        <taxon>Cytophagia</taxon>
        <taxon>Cytophagales</taxon>
        <taxon>Hymenobacteraceae</taxon>
        <taxon>Pontibacter</taxon>
    </lineage>
</organism>
<keyword evidence="2" id="KW-0479">Metal-binding</keyword>
<dbReference type="RefSeq" id="WP_219878791.1">
    <property type="nucleotide sequence ID" value="NZ_JAHYXK010000022.1"/>
</dbReference>
<dbReference type="SUPFAM" id="SSF50022">
    <property type="entry name" value="ISP domain"/>
    <property type="match status" value="1"/>
</dbReference>
<sequence>MGQKTIIEAIEEQEWLKTAGDAIQPAVVNAFEAGGEAGKQVKDMLHGAWLGHPLHPAITDVPIGSWTTAAVLDTLELMGEKKYVPGADAVVAVGLVGAVGAAITGITDWTGTTQERRKIGLMHGMLNAGAAALYVTSLLLRRRKKTRGTAIGLSMLGYGVVSFGAYLGGHLVYGKQVGVDHTATAVTYPEDFVSVLPENELAENTMRCVKAGEVPVLLARKNGEIYALAHTCSHLGGPLSEGHLHEDGHVHCPWHGSVFDLRDGSVVHGPATEPQPRFEVRVKNGQIEVRTPKKEKSKKAD</sequence>
<protein>
    <submittedName>
        <fullName evidence="7">Rieske 2Fe-2S domain-containing protein</fullName>
    </submittedName>
</protein>
<feature type="transmembrane region" description="Helical" evidence="5">
    <location>
        <begin position="119"/>
        <end position="140"/>
    </location>
</feature>
<dbReference type="Proteomes" id="UP000813018">
    <property type="component" value="Unassembled WGS sequence"/>
</dbReference>
<dbReference type="PANTHER" id="PTHR21496:SF23">
    <property type="entry name" value="3-PHENYLPROPIONATE_CINNAMIC ACID DIOXYGENASE FERREDOXIN SUBUNIT"/>
    <property type="match status" value="1"/>
</dbReference>
<reference evidence="7 8" key="1">
    <citation type="journal article" date="2016" name="Int. J. Syst. Evol. Microbiol.">
        <title>Pontibacter aydingkolensis sp. nov., isolated from soil of a salt lake.</title>
        <authorList>
            <person name="Osman G."/>
            <person name="Zhang T."/>
            <person name="Lou K."/>
            <person name="Gao Y."/>
            <person name="Chang W."/>
            <person name="Lin Q."/>
            <person name="Yang H.M."/>
            <person name="Huo X.D."/>
            <person name="Wang N."/>
        </authorList>
    </citation>
    <scope>NUCLEOTIDE SEQUENCE [LARGE SCALE GENOMIC DNA]</scope>
    <source>
        <strain evidence="7 8">KACC 19255</strain>
    </source>
</reference>
<evidence type="ECO:0000256" key="5">
    <source>
        <dbReference type="SAM" id="Phobius"/>
    </source>
</evidence>
<dbReference type="Gene3D" id="2.102.10.10">
    <property type="entry name" value="Rieske [2Fe-2S] iron-sulphur domain"/>
    <property type="match status" value="1"/>
</dbReference>
<evidence type="ECO:0000259" key="6">
    <source>
        <dbReference type="PROSITE" id="PS51296"/>
    </source>
</evidence>
<comment type="caution">
    <text evidence="7">The sequence shown here is derived from an EMBL/GenBank/DDBJ whole genome shotgun (WGS) entry which is preliminary data.</text>
</comment>
<keyword evidence="3" id="KW-0408">Iron</keyword>
<keyword evidence="5" id="KW-0812">Transmembrane</keyword>
<dbReference type="Pfam" id="PF00355">
    <property type="entry name" value="Rieske"/>
    <property type="match status" value="1"/>
</dbReference>
<dbReference type="InterPro" id="IPR019251">
    <property type="entry name" value="DUF2231_TM"/>
</dbReference>
<dbReference type="EMBL" id="JAHYXK010000022">
    <property type="protein sequence ID" value="MBW7468917.1"/>
    <property type="molecule type" value="Genomic_DNA"/>
</dbReference>
<dbReference type="PANTHER" id="PTHR21496">
    <property type="entry name" value="FERREDOXIN-RELATED"/>
    <property type="match status" value="1"/>
</dbReference>
<evidence type="ECO:0000313" key="7">
    <source>
        <dbReference type="EMBL" id="MBW7468917.1"/>
    </source>
</evidence>
<keyword evidence="5" id="KW-0472">Membrane</keyword>
<dbReference type="PROSITE" id="PS51296">
    <property type="entry name" value="RIESKE"/>
    <property type="match status" value="1"/>
</dbReference>